<gene>
    <name evidence="2" type="ORF">HO133_004679</name>
</gene>
<dbReference type="RefSeq" id="XP_037157596.1">
    <property type="nucleotide sequence ID" value="XM_037295595.1"/>
</dbReference>
<dbReference type="Proteomes" id="UP000593566">
    <property type="component" value="Unassembled WGS sequence"/>
</dbReference>
<dbReference type="Gene3D" id="3.40.50.300">
    <property type="entry name" value="P-loop containing nucleotide triphosphate hydrolases"/>
    <property type="match status" value="1"/>
</dbReference>
<dbReference type="SUPFAM" id="SSF52540">
    <property type="entry name" value="P-loop containing nucleoside triphosphate hydrolases"/>
    <property type="match status" value="1"/>
</dbReference>
<dbReference type="EMBL" id="JACCJB010000002">
    <property type="protein sequence ID" value="KAF6230339.1"/>
    <property type="molecule type" value="Genomic_DNA"/>
</dbReference>
<dbReference type="GeneID" id="59333086"/>
<dbReference type="PANTHER" id="PTHR10285">
    <property type="entry name" value="URIDINE KINASE"/>
    <property type="match status" value="1"/>
</dbReference>
<comment type="caution">
    <text evidence="2">The sequence shown here is derived from an EMBL/GenBank/DDBJ whole genome shotgun (WGS) entry which is preliminary data.</text>
</comment>
<evidence type="ECO:0000313" key="3">
    <source>
        <dbReference type="Proteomes" id="UP000593566"/>
    </source>
</evidence>
<keyword evidence="3" id="KW-1185">Reference proteome</keyword>
<dbReference type="AlphaFoldDB" id="A0A8H6KZV7"/>
<protein>
    <recommendedName>
        <fullName evidence="4">P-loop containing nucleoside triphosphate hydrolase protein</fullName>
    </recommendedName>
</protein>
<feature type="region of interest" description="Disordered" evidence="1">
    <location>
        <begin position="1"/>
        <end position="36"/>
    </location>
</feature>
<dbReference type="InterPro" id="IPR027417">
    <property type="entry name" value="P-loop_NTPase"/>
</dbReference>
<proteinExistence type="predicted"/>
<reference evidence="2 3" key="1">
    <citation type="journal article" date="2020" name="Genomics">
        <title>Complete, high-quality genomes from long-read metagenomic sequencing of two wolf lichen thalli reveals enigmatic genome architecture.</title>
        <authorList>
            <person name="McKenzie S.K."/>
            <person name="Walston R.F."/>
            <person name="Allen J.L."/>
        </authorList>
    </citation>
    <scope>NUCLEOTIDE SEQUENCE [LARGE SCALE GENOMIC DNA]</scope>
    <source>
        <strain evidence="2">WasteWater1</strain>
    </source>
</reference>
<sequence length="255" mass="26534">MPTSGPPDPTPSPPPPDTAKPTTPPPILLALSGPTSSGKTTLAAALHAIFPPPHSLTIHADDFYKPDSEIPTTDDGLPDWDCAGSLDLAALAAVLRGLRSGAPAPARLLRQGNFAPDGVHGAAAAVTGGIGAATVERLRRAAAAARGDRRRRTLVVVEGFLLFGRSVPVGVRDLFDVKVLLRAGRGQARARRAGRGAYVTLEGFWQDPEGYFDRVVWPNYVEEHGGMVDGVDGDGVVEGEGSFGQRVHCSDPGGG</sequence>
<feature type="compositionally biased region" description="Pro residues" evidence="1">
    <location>
        <begin position="1"/>
        <end position="27"/>
    </location>
</feature>
<organism evidence="2 3">
    <name type="scientific">Letharia lupina</name>
    <dbReference type="NCBI Taxonomy" id="560253"/>
    <lineage>
        <taxon>Eukaryota</taxon>
        <taxon>Fungi</taxon>
        <taxon>Dikarya</taxon>
        <taxon>Ascomycota</taxon>
        <taxon>Pezizomycotina</taxon>
        <taxon>Lecanoromycetes</taxon>
        <taxon>OSLEUM clade</taxon>
        <taxon>Lecanoromycetidae</taxon>
        <taxon>Lecanorales</taxon>
        <taxon>Lecanorineae</taxon>
        <taxon>Parmeliaceae</taxon>
        <taxon>Letharia</taxon>
    </lineage>
</organism>
<evidence type="ECO:0000256" key="1">
    <source>
        <dbReference type="SAM" id="MobiDB-lite"/>
    </source>
</evidence>
<accession>A0A8H6KZV7</accession>
<evidence type="ECO:0000313" key="2">
    <source>
        <dbReference type="EMBL" id="KAF6230339.1"/>
    </source>
</evidence>
<name>A0A8H6KZV7_9LECA</name>
<evidence type="ECO:0008006" key="4">
    <source>
        <dbReference type="Google" id="ProtNLM"/>
    </source>
</evidence>